<reference evidence="3 4" key="1">
    <citation type="submission" date="2018-12" db="EMBL/GenBank/DDBJ databases">
        <title>The complete genome of the methanogenic archaea of the candidate phylum Verstraetearchaeota, obtained from the metagenome of underground thermal water.</title>
        <authorList>
            <person name="Kadnikov V.V."/>
            <person name="Mardanov A.V."/>
            <person name="Beletsky A.V."/>
            <person name="Karnachuk O.V."/>
            <person name="Ravin N.V."/>
        </authorList>
    </citation>
    <scope>NUCLEOTIDE SEQUENCE [LARGE SCALE GENOMIC DNA]</scope>
    <source>
        <strain evidence="3">Ch88</strain>
    </source>
</reference>
<evidence type="ECO:0000313" key="3">
    <source>
        <dbReference type="EMBL" id="RWX73310.1"/>
    </source>
</evidence>
<proteinExistence type="predicted"/>
<evidence type="ECO:0000256" key="1">
    <source>
        <dbReference type="SAM" id="MobiDB-lite"/>
    </source>
</evidence>
<keyword evidence="2" id="KW-1133">Transmembrane helix</keyword>
<keyword evidence="2" id="KW-0812">Transmembrane</keyword>
<evidence type="ECO:0000313" key="4">
    <source>
        <dbReference type="Proteomes" id="UP000288215"/>
    </source>
</evidence>
<feature type="region of interest" description="Disordered" evidence="1">
    <location>
        <begin position="122"/>
        <end position="237"/>
    </location>
</feature>
<feature type="compositionally biased region" description="Polar residues" evidence="1">
    <location>
        <begin position="159"/>
        <end position="177"/>
    </location>
</feature>
<protein>
    <submittedName>
        <fullName evidence="3">Uncharacterized protein</fullName>
    </submittedName>
</protein>
<dbReference type="AlphaFoldDB" id="A0A444L6V6"/>
<organism evidence="3 4">
    <name type="scientific">Methanosuratincola subterraneus</name>
    <dbReference type="NCBI Taxonomy" id="2593994"/>
    <lineage>
        <taxon>Archaea</taxon>
        <taxon>Thermoproteota</taxon>
        <taxon>Methanosuratincolia</taxon>
        <taxon>Candidatus Methanomethylicales</taxon>
        <taxon>Candidatus Methanomethylicaceae</taxon>
        <taxon>Candidatus Methanosuratincola (ex Vanwonterghem et al. 2016)</taxon>
    </lineage>
</organism>
<feature type="region of interest" description="Disordered" evidence="1">
    <location>
        <begin position="46"/>
        <end position="65"/>
    </location>
</feature>
<feature type="transmembrane region" description="Helical" evidence="2">
    <location>
        <begin position="12"/>
        <end position="37"/>
    </location>
</feature>
<dbReference type="EMBL" id="RXGA01000003">
    <property type="protein sequence ID" value="RWX73310.1"/>
    <property type="molecule type" value="Genomic_DNA"/>
</dbReference>
<sequence length="386" mass="40392">MDLQWINSLVLPLLLLIGTMAAFIMVLMLLIDTISFYRRRLKRNRPEALPSPAPAGDGTQKTTAAQAGTVEYGEEVEQGREALVRDQVPARKKRITRILARFINFRSGKSKTKIDSIELAPPSAPILPETPADAQPIASVQPPAATDSAVADTAAKGQSAVSSEPTSAVQESDQSAPGTKAPSEPSERTASIGGSAPASAKTGDQSATEADKKPQEGPPEGKEGENDAPKIKLKPLASLEEARKIIESKAASKTTESKAKPVVETDDVASLLGIASPAGEKAQDPSQGEGAIPSKATEAPANKASITGAATEALEVMSNQEPGANSGGEKSAANEPKGDDGEDLTAAEILMMNSGEDEILVLSKQLFELKSSLVQLEKKLKSLKEK</sequence>
<feature type="region of interest" description="Disordered" evidence="1">
    <location>
        <begin position="274"/>
        <end position="344"/>
    </location>
</feature>
<feature type="compositionally biased region" description="Low complexity" evidence="1">
    <location>
        <begin position="55"/>
        <end position="65"/>
    </location>
</feature>
<feature type="compositionally biased region" description="Low complexity" evidence="1">
    <location>
        <begin position="144"/>
        <end position="155"/>
    </location>
</feature>
<accession>A0A444L6V6</accession>
<evidence type="ECO:0000256" key="2">
    <source>
        <dbReference type="SAM" id="Phobius"/>
    </source>
</evidence>
<keyword evidence="2" id="KW-0472">Membrane</keyword>
<gene>
    <name evidence="3" type="ORF">Metus_1284</name>
</gene>
<comment type="caution">
    <text evidence="3">The sequence shown here is derived from an EMBL/GenBank/DDBJ whole genome shotgun (WGS) entry which is preliminary data.</text>
</comment>
<dbReference type="Proteomes" id="UP000288215">
    <property type="component" value="Unassembled WGS sequence"/>
</dbReference>
<feature type="compositionally biased region" description="Basic and acidic residues" evidence="1">
    <location>
        <begin position="209"/>
        <end position="230"/>
    </location>
</feature>
<name>A0A444L6V6_METS7</name>